<name>A0A2T3NJC5_9GAMM</name>
<protein>
    <submittedName>
        <fullName evidence="1">Uncharacterized protein</fullName>
    </submittedName>
</protein>
<dbReference type="RefSeq" id="WP_107296200.1">
    <property type="nucleotide sequence ID" value="NZ_PYMB01000001.1"/>
</dbReference>
<accession>A0A2T3NJC5</accession>
<organism evidence="1 2">
    <name type="scientific">Photobacterium rosenbergii</name>
    <dbReference type="NCBI Taxonomy" id="294936"/>
    <lineage>
        <taxon>Bacteria</taxon>
        <taxon>Pseudomonadati</taxon>
        <taxon>Pseudomonadota</taxon>
        <taxon>Gammaproteobacteria</taxon>
        <taxon>Vibrionales</taxon>
        <taxon>Vibrionaceae</taxon>
        <taxon>Photobacterium</taxon>
    </lineage>
</organism>
<evidence type="ECO:0000313" key="2">
    <source>
        <dbReference type="Proteomes" id="UP000241346"/>
    </source>
</evidence>
<dbReference type="EMBL" id="PYMB01000001">
    <property type="protein sequence ID" value="PSW15580.1"/>
    <property type="molecule type" value="Genomic_DNA"/>
</dbReference>
<dbReference type="OrthoDB" id="5816951at2"/>
<reference evidence="1 2" key="1">
    <citation type="submission" date="2018-03" db="EMBL/GenBank/DDBJ databases">
        <title>Whole genome sequencing of Histamine producing bacteria.</title>
        <authorList>
            <person name="Butler K."/>
        </authorList>
    </citation>
    <scope>NUCLEOTIDE SEQUENCE [LARGE SCALE GENOMIC DNA]</scope>
    <source>
        <strain evidence="1 2">DSM 19138</strain>
    </source>
</reference>
<dbReference type="AlphaFoldDB" id="A0A2T3NJC5"/>
<gene>
    <name evidence="1" type="ORF">C9J01_00755</name>
</gene>
<dbReference type="Proteomes" id="UP000241346">
    <property type="component" value="Unassembled WGS sequence"/>
</dbReference>
<comment type="caution">
    <text evidence="1">The sequence shown here is derived from an EMBL/GenBank/DDBJ whole genome shotgun (WGS) entry which is preliminary data.</text>
</comment>
<evidence type="ECO:0000313" key="1">
    <source>
        <dbReference type="EMBL" id="PSW15580.1"/>
    </source>
</evidence>
<proteinExistence type="predicted"/>
<sequence>MDEFPCSDTLNEQRPIEEIIRWWNVPYVDELTYEESGEIGVCVLDGATWDGPRLISEHATFEEAVAAANFYINHSDIWRRFKEPYQPLAKVDHLIDMSSFIHGKLAKMDEQQLFEYMFHWLPNGESAKQPERELSLVD</sequence>